<protein>
    <submittedName>
        <fullName evidence="1">Uncharacterized protein</fullName>
    </submittedName>
</protein>
<comment type="caution">
    <text evidence="1">The sequence shown here is derived from an EMBL/GenBank/DDBJ whole genome shotgun (WGS) entry which is preliminary data.</text>
</comment>
<dbReference type="Gene3D" id="1.25.10.10">
    <property type="entry name" value="Leucine-rich Repeat Variant"/>
    <property type="match status" value="1"/>
</dbReference>
<dbReference type="SUPFAM" id="SSF48371">
    <property type="entry name" value="ARM repeat"/>
    <property type="match status" value="2"/>
</dbReference>
<organism evidence="1 2">
    <name type="scientific">Streblomastix strix</name>
    <dbReference type="NCBI Taxonomy" id="222440"/>
    <lineage>
        <taxon>Eukaryota</taxon>
        <taxon>Metamonada</taxon>
        <taxon>Preaxostyla</taxon>
        <taxon>Oxymonadida</taxon>
        <taxon>Streblomastigidae</taxon>
        <taxon>Streblomastix</taxon>
    </lineage>
</organism>
<name>A0A5J4WZD3_9EUKA</name>
<accession>A0A5J4WZD3</accession>
<dbReference type="EMBL" id="SNRW01000576">
    <property type="protein sequence ID" value="KAA6400354.1"/>
    <property type="molecule type" value="Genomic_DNA"/>
</dbReference>
<sequence length="540" mass="62554">MIVYNGFEKLYSLFKRADISKQMRDKVAIFIGRLFRAQTIPDAFRTEIIDNLKELIRDLDKWIRAESVIALSDLEQNPENHTEVIKNINFIIVAEELRKSYEGDEESKSEILNMQEGHCNLIYIDLHQKKDDQLRKQIINSDVVDSLLFIFGSRELSSITYPLVNTFFQFSDRTSNEVILLFYSKKPYQPLFRLLNHSDSKILQRSVDSIFNILYSVIKSTQSLSHPHLEEIQEFNVIYKLFQVFKRSDVDIQVRDKAAIIIDLLYKTQEIPVEMRANIINYLLSLILSYDREVSNMTCISIGKLAQNPRNRADILKSIDLKSILEEFKKPLTKNEEKNKENLIKKDGYCNLLYVILQDRQNDKICNQIFSSGVQDSIFFIFYTRDLQSITYPYVDVTQQLSCDSIALKQMLYSKKPYSHLQPLLNHTDNIVILYAINSIFNILGYGAKQTSSSSLHPHFETISAYRGVYKLYSVFERNDVIKKVKDRAALCIGLLYSSKELDEIMRTDIISHLKTLVNDSDNGTKVSSVSTLNGLAKQN</sequence>
<dbReference type="AlphaFoldDB" id="A0A5J4WZD3"/>
<dbReference type="InterPro" id="IPR016024">
    <property type="entry name" value="ARM-type_fold"/>
</dbReference>
<dbReference type="Proteomes" id="UP000324800">
    <property type="component" value="Unassembled WGS sequence"/>
</dbReference>
<dbReference type="InterPro" id="IPR011989">
    <property type="entry name" value="ARM-like"/>
</dbReference>
<evidence type="ECO:0000313" key="1">
    <source>
        <dbReference type="EMBL" id="KAA6400354.1"/>
    </source>
</evidence>
<evidence type="ECO:0000313" key="2">
    <source>
        <dbReference type="Proteomes" id="UP000324800"/>
    </source>
</evidence>
<proteinExistence type="predicted"/>
<reference evidence="1 2" key="1">
    <citation type="submission" date="2019-03" db="EMBL/GenBank/DDBJ databases">
        <title>Single cell metagenomics reveals metabolic interactions within the superorganism composed of flagellate Streblomastix strix and complex community of Bacteroidetes bacteria on its surface.</title>
        <authorList>
            <person name="Treitli S.C."/>
            <person name="Kolisko M."/>
            <person name="Husnik F."/>
            <person name="Keeling P."/>
            <person name="Hampl V."/>
        </authorList>
    </citation>
    <scope>NUCLEOTIDE SEQUENCE [LARGE SCALE GENOMIC DNA]</scope>
    <source>
        <strain evidence="1">ST1C</strain>
    </source>
</reference>
<gene>
    <name evidence="1" type="ORF">EZS28_004123</name>
</gene>